<sequence length="179" mass="21029">MVSSIIEALAWCSMLVMVSVETRIYIREFQWYVRFGVAYVLVGDAVMLNLILFSDGFLYKAMYVHYCICLCRSVLYMYLSTRLIQVLFGVILLVYIPHLDPYPGYIPMWNESLNDTEYEALLGGEHVCPERHANIFSRICFGWMTPLMQQGYKRPITEKDVWKLDTWDQTETLVKKFAF</sequence>
<name>A0A7J0E121_9ERIC</name>
<gene>
    <name evidence="2" type="ORF">Acr_00g0101010</name>
</gene>
<protein>
    <submittedName>
        <fullName evidence="2">Multidrug resistance-associated protein 13</fullName>
    </submittedName>
</protein>
<organism evidence="2 3">
    <name type="scientific">Actinidia rufa</name>
    <dbReference type="NCBI Taxonomy" id="165716"/>
    <lineage>
        <taxon>Eukaryota</taxon>
        <taxon>Viridiplantae</taxon>
        <taxon>Streptophyta</taxon>
        <taxon>Embryophyta</taxon>
        <taxon>Tracheophyta</taxon>
        <taxon>Spermatophyta</taxon>
        <taxon>Magnoliopsida</taxon>
        <taxon>eudicotyledons</taxon>
        <taxon>Gunneridae</taxon>
        <taxon>Pentapetalae</taxon>
        <taxon>asterids</taxon>
        <taxon>Ericales</taxon>
        <taxon>Actinidiaceae</taxon>
        <taxon>Actinidia</taxon>
    </lineage>
</organism>
<feature type="transmembrane region" description="Helical" evidence="1">
    <location>
        <begin position="32"/>
        <end position="53"/>
    </location>
</feature>
<feature type="transmembrane region" description="Helical" evidence="1">
    <location>
        <begin position="74"/>
        <end position="96"/>
    </location>
</feature>
<evidence type="ECO:0000256" key="1">
    <source>
        <dbReference type="SAM" id="Phobius"/>
    </source>
</evidence>
<comment type="caution">
    <text evidence="2">The sequence shown here is derived from an EMBL/GenBank/DDBJ whole genome shotgun (WGS) entry which is preliminary data.</text>
</comment>
<dbReference type="AlphaFoldDB" id="A0A7J0E121"/>
<keyword evidence="1" id="KW-1133">Transmembrane helix</keyword>
<keyword evidence="1" id="KW-0472">Membrane</keyword>
<dbReference type="OrthoDB" id="1922901at2759"/>
<keyword evidence="1" id="KW-0812">Transmembrane</keyword>
<proteinExistence type="predicted"/>
<dbReference type="EMBL" id="BJWL01000465">
    <property type="protein sequence ID" value="GFS46242.1"/>
    <property type="molecule type" value="Genomic_DNA"/>
</dbReference>
<evidence type="ECO:0000313" key="3">
    <source>
        <dbReference type="Proteomes" id="UP000585474"/>
    </source>
</evidence>
<evidence type="ECO:0000313" key="2">
    <source>
        <dbReference type="EMBL" id="GFS46242.1"/>
    </source>
</evidence>
<reference evidence="3" key="1">
    <citation type="submission" date="2019-07" db="EMBL/GenBank/DDBJ databases">
        <title>De Novo Assembly of kiwifruit Actinidia rufa.</title>
        <authorList>
            <person name="Sugita-Konishi S."/>
            <person name="Sato K."/>
            <person name="Mori E."/>
            <person name="Abe Y."/>
            <person name="Kisaki G."/>
            <person name="Hamano K."/>
            <person name="Suezawa K."/>
            <person name="Otani M."/>
            <person name="Fukuda T."/>
            <person name="Manabe T."/>
            <person name="Gomi K."/>
            <person name="Tabuchi M."/>
            <person name="Akimitsu K."/>
            <person name="Kataoka I."/>
        </authorList>
    </citation>
    <scope>NUCLEOTIDE SEQUENCE [LARGE SCALE GENOMIC DNA]</scope>
    <source>
        <strain evidence="3">cv. Fuchu</strain>
    </source>
</reference>
<keyword evidence="3" id="KW-1185">Reference proteome</keyword>
<accession>A0A7J0E121</accession>
<dbReference type="Proteomes" id="UP000585474">
    <property type="component" value="Unassembled WGS sequence"/>
</dbReference>